<proteinExistence type="predicted"/>
<dbReference type="AlphaFoldDB" id="A0A2R5LK60"/>
<dbReference type="InterPro" id="IPR052220">
    <property type="entry name" value="METTL25"/>
</dbReference>
<dbReference type="PANTHER" id="PTHR12496">
    <property type="entry name" value="CGI-41 METHYLTRANSFERASE"/>
    <property type="match status" value="1"/>
</dbReference>
<dbReference type="Pfam" id="PF13679">
    <property type="entry name" value="Methyltransf_32"/>
    <property type="match status" value="1"/>
</dbReference>
<reference evidence="2" key="1">
    <citation type="submission" date="2018-03" db="EMBL/GenBank/DDBJ databases">
        <title>The relapsing fever spirochete Borrelia turicatae persists in the highly oxidative environment of its soft-bodied tick vector.</title>
        <authorList>
            <person name="Bourret T.J."/>
            <person name="Boyle W.K."/>
            <person name="Valenzuela J.G."/>
            <person name="Oliveira F."/>
            <person name="Lopez J.E."/>
        </authorList>
    </citation>
    <scope>NUCLEOTIDE SEQUENCE</scope>
    <source>
        <strain evidence="2">Kansas strain/isolate</strain>
        <tissue evidence="2">Salivary glands</tissue>
    </source>
</reference>
<dbReference type="PANTHER" id="PTHR12496:SF0">
    <property type="entry name" value="METHYLTRANSFERASE DOMAIN-CONTAINING PROTEIN"/>
    <property type="match status" value="1"/>
</dbReference>
<evidence type="ECO:0000259" key="1">
    <source>
        <dbReference type="Pfam" id="PF13679"/>
    </source>
</evidence>
<dbReference type="GO" id="GO:0008168">
    <property type="term" value="F:methyltransferase activity"/>
    <property type="evidence" value="ECO:0007669"/>
    <property type="project" value="UniProtKB-KW"/>
</dbReference>
<dbReference type="InterPro" id="IPR025714">
    <property type="entry name" value="Methyltranfer_dom"/>
</dbReference>
<dbReference type="Gene3D" id="3.40.50.150">
    <property type="entry name" value="Vaccinia Virus protein VP39"/>
    <property type="match status" value="1"/>
</dbReference>
<keyword evidence="2" id="KW-0808">Transferase</keyword>
<dbReference type="SUPFAM" id="SSF53335">
    <property type="entry name" value="S-adenosyl-L-methionine-dependent methyltransferases"/>
    <property type="match status" value="1"/>
</dbReference>
<sequence>MTRILLEETLLKIPSAWAEYISNLSSDELGCIPFGSLKDGCPTDFREFVDEAVELARPRFETGKLDDSSVLLPPVIRRGMSEKKQHEVCKLASLVAQVARETDCSSVLDVGSGLGYLPQVLHSNYSYKVIGIDSESFHSTRANERLQHSGCSQNIHHYTLKLEDHPSSIEGVKSVLRNCPPYEICACGRKDVHHEEREIDDRYIMVALHACGRLTPTFLQIFHQMEQVSAAICIGCCYHKVEDKSGVLQGYFPLSDAIKGLMQNRYPALKHGMKFGLRLACQETRDEWRHQTVSHHERHSRHVFFRAVLQLAVEKYGLQWKKSRRHVARKDHFTSFQTFLEHVMRDIPSDTDTHCRAQRQILQDVHDRHLQLRPLIEVFTVRQQTFVSAGLLQYVRDQYTRYQFSADHTHIYIYMK</sequence>
<dbReference type="EMBL" id="GGLE01005775">
    <property type="protein sequence ID" value="MBY09901.1"/>
    <property type="molecule type" value="Transcribed_RNA"/>
</dbReference>
<protein>
    <submittedName>
        <fullName evidence="2">Putative rrna adenine n-6-methyltransferase</fullName>
    </submittedName>
</protein>
<accession>A0A2R5LK60</accession>
<keyword evidence="2" id="KW-0489">Methyltransferase</keyword>
<dbReference type="GO" id="GO:0032259">
    <property type="term" value="P:methylation"/>
    <property type="evidence" value="ECO:0007669"/>
    <property type="project" value="UniProtKB-KW"/>
</dbReference>
<evidence type="ECO:0000313" key="2">
    <source>
        <dbReference type="EMBL" id="MBY09901.1"/>
    </source>
</evidence>
<feature type="domain" description="Methyltransferase" evidence="1">
    <location>
        <begin position="83"/>
        <end position="243"/>
    </location>
</feature>
<name>A0A2R5LK60_9ACAR</name>
<organism evidence="2">
    <name type="scientific">Ornithodoros turicata</name>
    <dbReference type="NCBI Taxonomy" id="34597"/>
    <lineage>
        <taxon>Eukaryota</taxon>
        <taxon>Metazoa</taxon>
        <taxon>Ecdysozoa</taxon>
        <taxon>Arthropoda</taxon>
        <taxon>Chelicerata</taxon>
        <taxon>Arachnida</taxon>
        <taxon>Acari</taxon>
        <taxon>Parasitiformes</taxon>
        <taxon>Ixodida</taxon>
        <taxon>Ixodoidea</taxon>
        <taxon>Argasidae</taxon>
        <taxon>Ornithodorinae</taxon>
        <taxon>Ornithodoros</taxon>
    </lineage>
</organism>
<dbReference type="InterPro" id="IPR029063">
    <property type="entry name" value="SAM-dependent_MTases_sf"/>
</dbReference>